<protein>
    <recommendedName>
        <fullName evidence="3">SnoaL-like domain-containing protein</fullName>
    </recommendedName>
</protein>
<dbReference type="SUPFAM" id="SSF54427">
    <property type="entry name" value="NTF2-like"/>
    <property type="match status" value="1"/>
</dbReference>
<dbReference type="EMBL" id="JAOL01000120">
    <property type="protein sequence ID" value="EUA89546.1"/>
    <property type="molecule type" value="Genomic_DNA"/>
</dbReference>
<dbReference type="Proteomes" id="UP000020681">
    <property type="component" value="Unassembled WGS sequence"/>
</dbReference>
<gene>
    <name evidence="1" type="ORF">I551_3970</name>
</gene>
<name>A0ABN0QXT6_MYCUL</name>
<organism evidence="1 2">
    <name type="scientific">Mycobacterium ulcerans str. Harvey</name>
    <dbReference type="NCBI Taxonomy" id="1299332"/>
    <lineage>
        <taxon>Bacteria</taxon>
        <taxon>Bacillati</taxon>
        <taxon>Actinomycetota</taxon>
        <taxon>Actinomycetes</taxon>
        <taxon>Mycobacteriales</taxon>
        <taxon>Mycobacteriaceae</taxon>
        <taxon>Mycobacterium</taxon>
        <taxon>Mycobacterium ulcerans group</taxon>
    </lineage>
</organism>
<evidence type="ECO:0000313" key="1">
    <source>
        <dbReference type="EMBL" id="EUA89546.1"/>
    </source>
</evidence>
<dbReference type="InterPro" id="IPR032710">
    <property type="entry name" value="NTF2-like_dom_sf"/>
</dbReference>
<evidence type="ECO:0000313" key="2">
    <source>
        <dbReference type="Proteomes" id="UP000020681"/>
    </source>
</evidence>
<proteinExistence type="predicted"/>
<keyword evidence="2" id="KW-1185">Reference proteome</keyword>
<accession>A0ABN0QXT6</accession>
<evidence type="ECO:0008006" key="3">
    <source>
        <dbReference type="Google" id="ProtNLM"/>
    </source>
</evidence>
<reference evidence="1 2" key="1">
    <citation type="submission" date="2014-01" db="EMBL/GenBank/DDBJ databases">
        <authorList>
            <person name="Dobos K."/>
            <person name="Lenaerts A."/>
            <person name="Ordway D."/>
            <person name="DeGroote M.A."/>
            <person name="Parker T."/>
            <person name="Sizemore C."/>
            <person name="Tallon L.J."/>
            <person name="Sadzewicz L.K."/>
            <person name="Sengamalay N."/>
            <person name="Fraser C.M."/>
            <person name="Hine E."/>
            <person name="Shefchek K.A."/>
            <person name="Das S.P."/>
            <person name="Tettelin H."/>
        </authorList>
    </citation>
    <scope>NUCLEOTIDE SEQUENCE [LARGE SCALE GENOMIC DNA]</scope>
    <source>
        <strain evidence="1 2">Harvey</strain>
    </source>
</reference>
<sequence length="42" mass="4727">MMYIRYLDRYLLGGDGAWRISHRTVAIDATEDRPVSITEGGA</sequence>
<comment type="caution">
    <text evidence="1">The sequence shown here is derived from an EMBL/GenBank/DDBJ whole genome shotgun (WGS) entry which is preliminary data.</text>
</comment>